<dbReference type="RefSeq" id="WP_265144733.1">
    <property type="nucleotide sequence ID" value="NZ_JAPCHZ010000005.1"/>
</dbReference>
<evidence type="ECO:0000259" key="3">
    <source>
        <dbReference type="Pfam" id="PF18962"/>
    </source>
</evidence>
<sequence length="530" mass="55137">MKKLLLSCLLGLGVGAHAQLNYVGDFEEATNVGQYAQFGGGTIAAAAACSGTLGGQLAIGGTVTQTGWMVLNDVLEEEFGKINNGQEAAISFNYKKAAGVTGTLYAAVFTYVAASNAWNIEYVSTGTVLGSAAITTCTQKTGIIPAGKMQPGQSYGYGAWFVPSGSTTGNVFVDDLSIVQQSVTAVPACTTFTNPTSGAVLPSGTNTFTWPAVATAVNYIVTVGTTPGGNDVFGGVVAGTSQNVALAPNTTYYATVTPWNTVGEAVGCTGITFTTNNVVSYCGPLTSSAPTAVAPIKSMNFAGTTKTSDATATTIGAFPAYEDFTTTIFEVKDNVTSLPLTVLGTTNGNPVNGWAMSVFIDWNSDGDFDDAGESYFNTTATMIRKVNLPDNPISLTGNIAIPAGTSYGQKRMRVKYNFSGTAIHTSLVSACAQMGNGQAEDYTINYQQFLAVDDLNKSNVSVYPNPFTDVVKISDIKGVKSINIVDASGRTVKTLAPAAELNLGHLKSGMYFVNLQYADGSVKTVKSIKK</sequence>
<dbReference type="Proteomes" id="UP001209107">
    <property type="component" value="Unassembled WGS sequence"/>
</dbReference>
<keyword evidence="6" id="KW-1185">Reference proteome</keyword>
<dbReference type="Pfam" id="PF20009">
    <property type="entry name" value="GEVED"/>
    <property type="match status" value="1"/>
</dbReference>
<reference evidence="5 6" key="1">
    <citation type="submission" date="2022-10" db="EMBL/GenBank/DDBJ databases">
        <title>Kaistella sp. BT-6-1-3.</title>
        <authorList>
            <person name="Ai J."/>
            <person name="Deng Z."/>
        </authorList>
    </citation>
    <scope>NUCLEOTIDE SEQUENCE [LARGE SCALE GENOMIC DNA]</scope>
    <source>
        <strain evidence="5 6">BT6-1-3</strain>
    </source>
</reference>
<accession>A0ABT3JPD9</accession>
<evidence type="ECO:0000313" key="6">
    <source>
        <dbReference type="Proteomes" id="UP001209107"/>
    </source>
</evidence>
<dbReference type="EMBL" id="JAPCHZ010000005">
    <property type="protein sequence ID" value="MCW4452628.1"/>
    <property type="molecule type" value="Genomic_DNA"/>
</dbReference>
<evidence type="ECO:0000256" key="1">
    <source>
        <dbReference type="ARBA" id="ARBA00022729"/>
    </source>
</evidence>
<dbReference type="InterPro" id="IPR026444">
    <property type="entry name" value="Secre_tail"/>
</dbReference>
<proteinExistence type="predicted"/>
<evidence type="ECO:0000259" key="4">
    <source>
        <dbReference type="Pfam" id="PF20009"/>
    </source>
</evidence>
<evidence type="ECO:0000256" key="2">
    <source>
        <dbReference type="SAM" id="SignalP"/>
    </source>
</evidence>
<protein>
    <submittedName>
        <fullName evidence="5">T9SS type A sorting domain-containing protein</fullName>
    </submittedName>
</protein>
<dbReference type="InterPro" id="IPR045474">
    <property type="entry name" value="GEVED"/>
</dbReference>
<feature type="domain" description="Secretion system C-terminal sorting" evidence="3">
    <location>
        <begin position="462"/>
        <end position="522"/>
    </location>
</feature>
<comment type="caution">
    <text evidence="5">The sequence shown here is derived from an EMBL/GenBank/DDBJ whole genome shotgun (WGS) entry which is preliminary data.</text>
</comment>
<feature type="chain" id="PRO_5047215631" evidence="2">
    <location>
        <begin position="19"/>
        <end position="530"/>
    </location>
</feature>
<feature type="signal peptide" evidence="2">
    <location>
        <begin position="1"/>
        <end position="18"/>
    </location>
</feature>
<dbReference type="NCBIfam" id="TIGR04183">
    <property type="entry name" value="Por_Secre_tail"/>
    <property type="match status" value="1"/>
</dbReference>
<keyword evidence="1 2" id="KW-0732">Signal</keyword>
<feature type="domain" description="GEVED" evidence="4">
    <location>
        <begin position="356"/>
        <end position="445"/>
    </location>
</feature>
<dbReference type="Pfam" id="PF18962">
    <property type="entry name" value="Por_Secre_tail"/>
    <property type="match status" value="1"/>
</dbReference>
<evidence type="ECO:0000313" key="5">
    <source>
        <dbReference type="EMBL" id="MCW4452628.1"/>
    </source>
</evidence>
<name>A0ABT3JPD9_9FLAO</name>
<gene>
    <name evidence="5" type="ORF">OK344_10450</name>
</gene>
<organism evidence="5 6">
    <name type="scientific">Kaistella yananensis</name>
    <dbReference type="NCBI Taxonomy" id="2989820"/>
    <lineage>
        <taxon>Bacteria</taxon>
        <taxon>Pseudomonadati</taxon>
        <taxon>Bacteroidota</taxon>
        <taxon>Flavobacteriia</taxon>
        <taxon>Flavobacteriales</taxon>
        <taxon>Weeksellaceae</taxon>
        <taxon>Chryseobacterium group</taxon>
        <taxon>Kaistella</taxon>
    </lineage>
</organism>